<feature type="compositionally biased region" description="Low complexity" evidence="1">
    <location>
        <begin position="75"/>
        <end position="93"/>
    </location>
</feature>
<evidence type="ECO:0000256" key="1">
    <source>
        <dbReference type="SAM" id="MobiDB-lite"/>
    </source>
</evidence>
<dbReference type="EMBL" id="BQKI01000007">
    <property type="protein sequence ID" value="GJM98624.1"/>
    <property type="molecule type" value="Genomic_DNA"/>
</dbReference>
<organism evidence="2 3">
    <name type="scientific">Eleusine coracana subsp. coracana</name>
    <dbReference type="NCBI Taxonomy" id="191504"/>
    <lineage>
        <taxon>Eukaryota</taxon>
        <taxon>Viridiplantae</taxon>
        <taxon>Streptophyta</taxon>
        <taxon>Embryophyta</taxon>
        <taxon>Tracheophyta</taxon>
        <taxon>Spermatophyta</taxon>
        <taxon>Magnoliopsida</taxon>
        <taxon>Liliopsida</taxon>
        <taxon>Poales</taxon>
        <taxon>Poaceae</taxon>
        <taxon>PACMAD clade</taxon>
        <taxon>Chloridoideae</taxon>
        <taxon>Cynodonteae</taxon>
        <taxon>Eleusininae</taxon>
        <taxon>Eleusine</taxon>
    </lineage>
</organism>
<protein>
    <submittedName>
        <fullName evidence="2">Uncharacterized protein</fullName>
    </submittedName>
</protein>
<gene>
    <name evidence="2" type="primary">ga15652</name>
    <name evidence="2" type="ORF">PR202_ga15652</name>
</gene>
<comment type="caution">
    <text evidence="2">The sequence shown here is derived from an EMBL/GenBank/DDBJ whole genome shotgun (WGS) entry which is preliminary data.</text>
</comment>
<name>A0AAV5CKE5_ELECO</name>
<reference evidence="2" key="1">
    <citation type="journal article" date="2018" name="DNA Res.">
        <title>Multiple hybrid de novo genome assembly of finger millet, an orphan allotetraploid crop.</title>
        <authorList>
            <person name="Hatakeyama M."/>
            <person name="Aluri S."/>
            <person name="Balachadran M.T."/>
            <person name="Sivarajan S.R."/>
            <person name="Patrignani A."/>
            <person name="Gruter S."/>
            <person name="Poveda L."/>
            <person name="Shimizu-Inatsugi R."/>
            <person name="Baeten J."/>
            <person name="Francoijs K.J."/>
            <person name="Nataraja K.N."/>
            <person name="Reddy Y.A.N."/>
            <person name="Phadnis S."/>
            <person name="Ravikumar R.L."/>
            <person name="Schlapbach R."/>
            <person name="Sreeman S.M."/>
            <person name="Shimizu K.K."/>
        </authorList>
    </citation>
    <scope>NUCLEOTIDE SEQUENCE</scope>
</reference>
<evidence type="ECO:0000313" key="3">
    <source>
        <dbReference type="Proteomes" id="UP001054889"/>
    </source>
</evidence>
<dbReference type="Proteomes" id="UP001054889">
    <property type="component" value="Unassembled WGS sequence"/>
</dbReference>
<dbReference type="AlphaFoldDB" id="A0AAV5CKE5"/>
<keyword evidence="3" id="KW-1185">Reference proteome</keyword>
<accession>A0AAV5CKE5</accession>
<feature type="region of interest" description="Disordered" evidence="1">
    <location>
        <begin position="75"/>
        <end position="97"/>
    </location>
</feature>
<sequence>MAARAGRVRCRRLIEAVAGADCDVEAGQQGISRREGGADERYSALAALPRAVHEYFVRKCSDKLEQLANSGSISIRSHGRSNNVQQAGQGVQARAYADAHPHLDRAASLGAEATREAETCMIEFKY</sequence>
<proteinExistence type="predicted"/>
<evidence type="ECO:0000313" key="2">
    <source>
        <dbReference type="EMBL" id="GJM98624.1"/>
    </source>
</evidence>
<reference evidence="2" key="2">
    <citation type="submission" date="2021-12" db="EMBL/GenBank/DDBJ databases">
        <title>Resequencing data analysis of finger millet.</title>
        <authorList>
            <person name="Hatakeyama M."/>
            <person name="Aluri S."/>
            <person name="Balachadran M.T."/>
            <person name="Sivarajan S.R."/>
            <person name="Poveda L."/>
            <person name="Shimizu-Inatsugi R."/>
            <person name="Schlapbach R."/>
            <person name="Sreeman S.M."/>
            <person name="Shimizu K.K."/>
        </authorList>
    </citation>
    <scope>NUCLEOTIDE SEQUENCE</scope>
</reference>